<organism evidence="3 4">
    <name type="scientific">Morchella conica CCBAS932</name>
    <dbReference type="NCBI Taxonomy" id="1392247"/>
    <lineage>
        <taxon>Eukaryota</taxon>
        <taxon>Fungi</taxon>
        <taxon>Dikarya</taxon>
        <taxon>Ascomycota</taxon>
        <taxon>Pezizomycotina</taxon>
        <taxon>Pezizomycetes</taxon>
        <taxon>Pezizales</taxon>
        <taxon>Morchellaceae</taxon>
        <taxon>Morchella</taxon>
    </lineage>
</organism>
<keyword evidence="4" id="KW-1185">Reference proteome</keyword>
<evidence type="ECO:0000256" key="2">
    <source>
        <dbReference type="SAM" id="Phobius"/>
    </source>
</evidence>
<sequence>MADQLQEQLTNLAWTLKSQLFTAADMLDRQADLAATLIRETLSSTPWLPEAARPPPPPPPPPLARIIPRAGMGRWVKDNKWAVGIVVATGVGIGAWVYGKRKQRRRAGRRARKAADGGRKEVVGLMGPWGCVWLVLAGSPHDPVARSLALDLDRRGFIVFVAVSTVEDEQVVINEGRADVRPLNIDILDPDSSQSAIEKFHTYLTTPIPSFPGAHPHRLHFSGLILLPTTSYPTGPLETLPLEHWSDTLNLKLLSPILTTKLLLRPICETHARIILCTPNIIPPLSPPFHAPECAAVAALHGIAASLRRELAPSAVSVCLMKLGTFDTAAAMPGGGKGVQLLNAARADILGWAPGARAAYARGYAAMRAGGAGGGVRGSPLRELHRAVAEALTCGVPREVVYVGGGSVVYEVLGRWAPEWVVGWWLGCGAGVGVGKEEGGGWWGMGGGNGGSAGGSGSVSEGEWERV</sequence>
<dbReference type="InterPro" id="IPR036291">
    <property type="entry name" value="NAD(P)-bd_dom_sf"/>
</dbReference>
<dbReference type="PANTHER" id="PTHR43313">
    <property type="entry name" value="SHORT-CHAIN DEHYDROGENASE/REDUCTASE FAMILY 9C"/>
    <property type="match status" value="1"/>
</dbReference>
<keyword evidence="2" id="KW-0812">Transmembrane</keyword>
<keyword evidence="2" id="KW-0472">Membrane</keyword>
<dbReference type="Proteomes" id="UP000277580">
    <property type="component" value="Unassembled WGS sequence"/>
</dbReference>
<evidence type="ECO:0000313" key="3">
    <source>
        <dbReference type="EMBL" id="RPB10171.1"/>
    </source>
</evidence>
<feature type="transmembrane region" description="Helical" evidence="2">
    <location>
        <begin position="81"/>
        <end position="99"/>
    </location>
</feature>
<dbReference type="InParanoid" id="A0A3N4KP91"/>
<dbReference type="InterPro" id="IPR013952">
    <property type="entry name" value="DUF1776_fun"/>
</dbReference>
<accession>A0A3N4KP91</accession>
<dbReference type="Pfam" id="PF08643">
    <property type="entry name" value="DUF1776"/>
    <property type="match status" value="1"/>
</dbReference>
<evidence type="ECO:0000313" key="4">
    <source>
        <dbReference type="Proteomes" id="UP000277580"/>
    </source>
</evidence>
<dbReference type="EMBL" id="ML119145">
    <property type="protein sequence ID" value="RPB10171.1"/>
    <property type="molecule type" value="Genomic_DNA"/>
</dbReference>
<feature type="region of interest" description="Disordered" evidence="1">
    <location>
        <begin position="446"/>
        <end position="467"/>
    </location>
</feature>
<protein>
    <submittedName>
        <fullName evidence="3">DUF1776-domain-containing protein</fullName>
    </submittedName>
</protein>
<feature type="compositionally biased region" description="Gly residues" evidence="1">
    <location>
        <begin position="446"/>
        <end position="457"/>
    </location>
</feature>
<dbReference type="OrthoDB" id="5308060at2759"/>
<gene>
    <name evidence="3" type="ORF">P167DRAFT_592993</name>
</gene>
<dbReference type="PANTHER" id="PTHR43313:SF1">
    <property type="entry name" value="3BETA-HYDROXYSTEROID DEHYDROGENASE DHS-16"/>
    <property type="match status" value="1"/>
</dbReference>
<dbReference type="AlphaFoldDB" id="A0A3N4KP91"/>
<reference evidence="3 4" key="1">
    <citation type="journal article" date="2018" name="Nat. Ecol. Evol.">
        <title>Pezizomycetes genomes reveal the molecular basis of ectomycorrhizal truffle lifestyle.</title>
        <authorList>
            <person name="Murat C."/>
            <person name="Payen T."/>
            <person name="Noel B."/>
            <person name="Kuo A."/>
            <person name="Morin E."/>
            <person name="Chen J."/>
            <person name="Kohler A."/>
            <person name="Krizsan K."/>
            <person name="Balestrini R."/>
            <person name="Da Silva C."/>
            <person name="Montanini B."/>
            <person name="Hainaut M."/>
            <person name="Levati E."/>
            <person name="Barry K.W."/>
            <person name="Belfiori B."/>
            <person name="Cichocki N."/>
            <person name="Clum A."/>
            <person name="Dockter R.B."/>
            <person name="Fauchery L."/>
            <person name="Guy J."/>
            <person name="Iotti M."/>
            <person name="Le Tacon F."/>
            <person name="Lindquist E.A."/>
            <person name="Lipzen A."/>
            <person name="Malagnac F."/>
            <person name="Mello A."/>
            <person name="Molinier V."/>
            <person name="Miyauchi S."/>
            <person name="Poulain J."/>
            <person name="Riccioni C."/>
            <person name="Rubini A."/>
            <person name="Sitrit Y."/>
            <person name="Splivallo R."/>
            <person name="Traeger S."/>
            <person name="Wang M."/>
            <person name="Zifcakova L."/>
            <person name="Wipf D."/>
            <person name="Zambonelli A."/>
            <person name="Paolocci F."/>
            <person name="Nowrousian M."/>
            <person name="Ottonello S."/>
            <person name="Baldrian P."/>
            <person name="Spatafora J.W."/>
            <person name="Henrissat B."/>
            <person name="Nagy L.G."/>
            <person name="Aury J.M."/>
            <person name="Wincker P."/>
            <person name="Grigoriev I.V."/>
            <person name="Bonfante P."/>
            <person name="Martin F.M."/>
        </authorList>
    </citation>
    <scope>NUCLEOTIDE SEQUENCE [LARGE SCALE GENOMIC DNA]</scope>
    <source>
        <strain evidence="3 4">CCBAS932</strain>
    </source>
</reference>
<evidence type="ECO:0000256" key="1">
    <source>
        <dbReference type="SAM" id="MobiDB-lite"/>
    </source>
</evidence>
<dbReference type="Gene3D" id="3.40.50.720">
    <property type="entry name" value="NAD(P)-binding Rossmann-like Domain"/>
    <property type="match status" value="1"/>
</dbReference>
<dbReference type="SUPFAM" id="SSF51735">
    <property type="entry name" value="NAD(P)-binding Rossmann-fold domains"/>
    <property type="match status" value="1"/>
</dbReference>
<name>A0A3N4KP91_9PEZI</name>
<keyword evidence="2" id="KW-1133">Transmembrane helix</keyword>
<dbReference type="STRING" id="1392247.A0A3N4KP91"/>
<proteinExistence type="predicted"/>